<dbReference type="GO" id="GO:0003924">
    <property type="term" value="F:GTPase activity"/>
    <property type="evidence" value="ECO:0007669"/>
    <property type="project" value="InterPro"/>
</dbReference>
<evidence type="ECO:0000313" key="4">
    <source>
        <dbReference type="EMBL" id="KAK0611333.1"/>
    </source>
</evidence>
<keyword evidence="1" id="KW-0547">Nucleotide-binding</keyword>
<evidence type="ECO:0000256" key="2">
    <source>
        <dbReference type="ARBA" id="ARBA00023134"/>
    </source>
</evidence>
<comment type="caution">
    <text evidence="4">The sequence shown here is derived from an EMBL/GenBank/DDBJ whole genome shotgun (WGS) entry which is preliminary data.</text>
</comment>
<dbReference type="SMART" id="SM00174">
    <property type="entry name" value="RHO"/>
    <property type="match status" value="1"/>
</dbReference>
<feature type="compositionally biased region" description="Acidic residues" evidence="3">
    <location>
        <begin position="49"/>
        <end position="69"/>
    </location>
</feature>
<evidence type="ECO:0000313" key="5">
    <source>
        <dbReference type="Proteomes" id="UP001175000"/>
    </source>
</evidence>
<feature type="region of interest" description="Disordered" evidence="3">
    <location>
        <begin position="49"/>
        <end position="71"/>
    </location>
</feature>
<dbReference type="AlphaFoldDB" id="A0AA39TXU1"/>
<keyword evidence="5" id="KW-1185">Reference proteome</keyword>
<dbReference type="SUPFAM" id="SSF52540">
    <property type="entry name" value="P-loop containing nucleoside triphosphate hydrolases"/>
    <property type="match status" value="1"/>
</dbReference>
<dbReference type="Gene3D" id="3.40.50.300">
    <property type="entry name" value="P-loop containing nucleotide triphosphate hydrolases"/>
    <property type="match status" value="1"/>
</dbReference>
<dbReference type="GO" id="GO:0007264">
    <property type="term" value="P:small GTPase-mediated signal transduction"/>
    <property type="evidence" value="ECO:0007669"/>
    <property type="project" value="InterPro"/>
</dbReference>
<organism evidence="4 5">
    <name type="scientific">Immersiella caudata</name>
    <dbReference type="NCBI Taxonomy" id="314043"/>
    <lineage>
        <taxon>Eukaryota</taxon>
        <taxon>Fungi</taxon>
        <taxon>Dikarya</taxon>
        <taxon>Ascomycota</taxon>
        <taxon>Pezizomycotina</taxon>
        <taxon>Sordariomycetes</taxon>
        <taxon>Sordariomycetidae</taxon>
        <taxon>Sordariales</taxon>
        <taxon>Lasiosphaeriaceae</taxon>
        <taxon>Immersiella</taxon>
    </lineage>
</organism>
<name>A0AA39TXU1_9PEZI</name>
<evidence type="ECO:0000256" key="3">
    <source>
        <dbReference type="SAM" id="MobiDB-lite"/>
    </source>
</evidence>
<dbReference type="Proteomes" id="UP001175000">
    <property type="component" value="Unassembled WGS sequence"/>
</dbReference>
<sequence>MGQWNYRRGWHVTFNFNIGVQQSLGQQNLDQEYFDQESLQVDQPEEYLEEESLQVEEEIEEEGPDEEYLEGQSLQVDEESIEQEYIEEEDLDQKYLEEESLNQEYLKEESEYIEEESVQVDDVEESLDQEYPEEEGLDPEYLDRETLGQESLGQVIDEPAYDETKYDVEASEEVPVLHYKLEIKASARHRWQTPSTGRFPTEAVPASMARLYVKNKYDGETLIRLHIWDTSCEPEACWTRLATHQEADIIFICFSEIDRASFSSIRDYWWAEVCKFAPNLPIGLVRTKLDIHDLGNFHEGQDFVGREEVVALVEEIGFTSGEEEWHIRPPTNPSGCVPLFNLDLTSGALTRNSPDLMYDGSQVYMKFPFDCWTFEKRIFTAPPAVVPSRGAAANVTVPSGVYESGSLLKWDTMVRLDACSANNPASARTYGGFLNRGSLGRASSFLDKSR</sequence>
<dbReference type="InterPro" id="IPR001806">
    <property type="entry name" value="Small_GTPase"/>
</dbReference>
<evidence type="ECO:0000256" key="1">
    <source>
        <dbReference type="ARBA" id="ARBA00022741"/>
    </source>
</evidence>
<gene>
    <name evidence="4" type="ORF">B0T14DRAFT_607445</name>
</gene>
<dbReference type="GO" id="GO:0005525">
    <property type="term" value="F:GTP binding"/>
    <property type="evidence" value="ECO:0007669"/>
    <property type="project" value="UniProtKB-KW"/>
</dbReference>
<keyword evidence="2" id="KW-0342">GTP-binding</keyword>
<dbReference type="PANTHER" id="PTHR24072">
    <property type="entry name" value="RHO FAMILY GTPASE"/>
    <property type="match status" value="1"/>
</dbReference>
<protein>
    <submittedName>
        <fullName evidence="4">Uncharacterized protein</fullName>
    </submittedName>
</protein>
<reference evidence="4" key="1">
    <citation type="submission" date="2023-06" db="EMBL/GenBank/DDBJ databases">
        <title>Genome-scale phylogeny and comparative genomics of the fungal order Sordariales.</title>
        <authorList>
            <consortium name="Lawrence Berkeley National Laboratory"/>
            <person name="Hensen N."/>
            <person name="Bonometti L."/>
            <person name="Westerberg I."/>
            <person name="Brannstrom I.O."/>
            <person name="Guillou S."/>
            <person name="Cros-Aarteil S."/>
            <person name="Calhoun S."/>
            <person name="Haridas S."/>
            <person name="Kuo A."/>
            <person name="Mondo S."/>
            <person name="Pangilinan J."/>
            <person name="Riley R."/>
            <person name="Labutti K."/>
            <person name="Andreopoulos B."/>
            <person name="Lipzen A."/>
            <person name="Chen C."/>
            <person name="Yanf M."/>
            <person name="Daum C."/>
            <person name="Ng V."/>
            <person name="Clum A."/>
            <person name="Steindorff A."/>
            <person name="Ohm R."/>
            <person name="Martin F."/>
            <person name="Silar P."/>
            <person name="Natvig D."/>
            <person name="Lalanne C."/>
            <person name="Gautier V."/>
            <person name="Ament-Velasquez S.L."/>
            <person name="Kruys A."/>
            <person name="Hutchinson M.I."/>
            <person name="Powell A.J."/>
            <person name="Barry K."/>
            <person name="Miller A.N."/>
            <person name="Grigoriev I.V."/>
            <person name="Debuchy R."/>
            <person name="Gladieux P."/>
            <person name="Thoren M.H."/>
            <person name="Johannesson H."/>
        </authorList>
    </citation>
    <scope>NUCLEOTIDE SEQUENCE</scope>
    <source>
        <strain evidence="4">CBS 606.72</strain>
    </source>
</reference>
<dbReference type="InterPro" id="IPR027417">
    <property type="entry name" value="P-loop_NTPase"/>
</dbReference>
<proteinExistence type="predicted"/>
<feature type="region of interest" description="Disordered" evidence="3">
    <location>
        <begin position="114"/>
        <end position="140"/>
    </location>
</feature>
<dbReference type="InterPro" id="IPR003578">
    <property type="entry name" value="Small_GTPase_Rho"/>
</dbReference>
<dbReference type="Pfam" id="PF00071">
    <property type="entry name" value="Ras"/>
    <property type="match status" value="1"/>
</dbReference>
<accession>A0AA39TXU1</accession>
<dbReference type="EMBL" id="JAULSU010000007">
    <property type="protein sequence ID" value="KAK0611333.1"/>
    <property type="molecule type" value="Genomic_DNA"/>
</dbReference>